<name>A0A1F8ECK9_9BACT</name>
<evidence type="ECO:0000259" key="3">
    <source>
        <dbReference type="PROSITE" id="PS50110"/>
    </source>
</evidence>
<protein>
    <recommendedName>
        <fullName evidence="3">Response regulatory domain-containing protein</fullName>
    </recommendedName>
</protein>
<dbReference type="STRING" id="1802660.A2735_01070"/>
<comment type="caution">
    <text evidence="4">The sequence shown here is derived from an EMBL/GenBank/DDBJ whole genome shotgun (WGS) entry which is preliminary data.</text>
</comment>
<dbReference type="InterPro" id="IPR001789">
    <property type="entry name" value="Sig_transdc_resp-reg_receiver"/>
</dbReference>
<reference evidence="4 5" key="1">
    <citation type="journal article" date="2016" name="Nat. Commun.">
        <title>Thousands of microbial genomes shed light on interconnected biogeochemical processes in an aquifer system.</title>
        <authorList>
            <person name="Anantharaman K."/>
            <person name="Brown C.T."/>
            <person name="Hug L.A."/>
            <person name="Sharon I."/>
            <person name="Castelle C.J."/>
            <person name="Probst A.J."/>
            <person name="Thomas B.C."/>
            <person name="Singh A."/>
            <person name="Wilkins M.J."/>
            <person name="Karaoz U."/>
            <person name="Brodie E.L."/>
            <person name="Williams K.H."/>
            <person name="Hubbard S.S."/>
            <person name="Banfield J.F."/>
        </authorList>
    </citation>
    <scope>NUCLEOTIDE SEQUENCE [LARGE SCALE GENOMIC DNA]</scope>
</reference>
<gene>
    <name evidence="4" type="ORF">A2735_01070</name>
</gene>
<dbReference type="GO" id="GO:0000160">
    <property type="term" value="P:phosphorelay signal transduction system"/>
    <property type="evidence" value="ECO:0007669"/>
    <property type="project" value="InterPro"/>
</dbReference>
<dbReference type="InterPro" id="IPR050595">
    <property type="entry name" value="Bact_response_regulator"/>
</dbReference>
<evidence type="ECO:0000256" key="1">
    <source>
        <dbReference type="ARBA" id="ARBA00022553"/>
    </source>
</evidence>
<keyword evidence="1 2" id="KW-0597">Phosphoprotein</keyword>
<dbReference type="Pfam" id="PF00072">
    <property type="entry name" value="Response_reg"/>
    <property type="match status" value="1"/>
</dbReference>
<evidence type="ECO:0000313" key="4">
    <source>
        <dbReference type="EMBL" id="OGM97715.1"/>
    </source>
</evidence>
<feature type="domain" description="Response regulatory" evidence="3">
    <location>
        <begin position="2"/>
        <end position="113"/>
    </location>
</feature>
<feature type="modified residue" description="4-aspartylphosphate" evidence="2">
    <location>
        <position position="52"/>
    </location>
</feature>
<dbReference type="CDD" id="cd17546">
    <property type="entry name" value="REC_hyHK_CKI1_RcsC-like"/>
    <property type="match status" value="1"/>
</dbReference>
<dbReference type="PANTHER" id="PTHR44591">
    <property type="entry name" value="STRESS RESPONSE REGULATOR PROTEIN 1"/>
    <property type="match status" value="1"/>
</dbReference>
<evidence type="ECO:0000313" key="5">
    <source>
        <dbReference type="Proteomes" id="UP000178520"/>
    </source>
</evidence>
<dbReference type="SUPFAM" id="SSF52172">
    <property type="entry name" value="CheY-like"/>
    <property type="match status" value="1"/>
</dbReference>
<evidence type="ECO:0000256" key="2">
    <source>
        <dbReference type="PROSITE-ProRule" id="PRU00169"/>
    </source>
</evidence>
<accession>A0A1F8ECK9</accession>
<dbReference type="InterPro" id="IPR011006">
    <property type="entry name" value="CheY-like_superfamily"/>
</dbReference>
<dbReference type="PROSITE" id="PS50110">
    <property type="entry name" value="RESPONSE_REGULATORY"/>
    <property type="match status" value="1"/>
</dbReference>
<dbReference type="PANTHER" id="PTHR44591:SF21">
    <property type="entry name" value="TWO-COMPONENT RESPONSE REGULATOR"/>
    <property type="match status" value="1"/>
</dbReference>
<dbReference type="SMART" id="SM00448">
    <property type="entry name" value="REC"/>
    <property type="match status" value="1"/>
</dbReference>
<organism evidence="4 5">
    <name type="scientific">Candidatus Yanofskybacteria bacterium RIFCSPHIGHO2_01_FULL_41_21</name>
    <dbReference type="NCBI Taxonomy" id="1802660"/>
    <lineage>
        <taxon>Bacteria</taxon>
        <taxon>Candidatus Yanofskyibacteriota</taxon>
    </lineage>
</organism>
<dbReference type="AlphaFoldDB" id="A0A1F8ECK9"/>
<sequence length="118" mass="13529">MRILVADDNELIRKFMAKFLREKGFGVVEASDGLEALIKIFEQPSYDLLWTDFDMPKMNGIELATKVRTIWRDLPIVLYSGNVPEKIDPKIITIVLNKPAHNHQILETVEGLLKIHSN</sequence>
<dbReference type="Proteomes" id="UP000178520">
    <property type="component" value="Unassembled WGS sequence"/>
</dbReference>
<dbReference type="Gene3D" id="3.40.50.2300">
    <property type="match status" value="1"/>
</dbReference>
<dbReference type="EMBL" id="MGJA01000009">
    <property type="protein sequence ID" value="OGM97715.1"/>
    <property type="molecule type" value="Genomic_DNA"/>
</dbReference>
<proteinExistence type="predicted"/>